<protein>
    <submittedName>
        <fullName evidence="1">2'-5' RNA ligase</fullName>
    </submittedName>
</protein>
<keyword evidence="2" id="KW-1185">Reference proteome</keyword>
<dbReference type="EMBL" id="JAUSZI010000002">
    <property type="protein sequence ID" value="MDQ1031495.1"/>
    <property type="molecule type" value="Genomic_DNA"/>
</dbReference>
<dbReference type="RefSeq" id="WP_307527691.1">
    <property type="nucleotide sequence ID" value="NZ_JAUSZI010000002.1"/>
</dbReference>
<accession>A0ABU0T6R3</accession>
<organism evidence="1 2">
    <name type="scientific">Streptomyces umbrinus</name>
    <dbReference type="NCBI Taxonomy" id="67370"/>
    <lineage>
        <taxon>Bacteria</taxon>
        <taxon>Bacillati</taxon>
        <taxon>Actinomycetota</taxon>
        <taxon>Actinomycetes</taxon>
        <taxon>Kitasatosporales</taxon>
        <taxon>Streptomycetaceae</taxon>
        <taxon>Streptomyces</taxon>
        <taxon>Streptomyces phaeochromogenes group</taxon>
    </lineage>
</organism>
<evidence type="ECO:0000313" key="1">
    <source>
        <dbReference type="EMBL" id="MDQ1031495.1"/>
    </source>
</evidence>
<dbReference type="InterPro" id="IPR009097">
    <property type="entry name" value="Cyclic_Pdiesterase"/>
</dbReference>
<evidence type="ECO:0000313" key="2">
    <source>
        <dbReference type="Proteomes" id="UP001230328"/>
    </source>
</evidence>
<sequence>MAPELLLDQRAFPAAPPDDLDDPHVIVEHDWSSFADLERLSNHWDRPGWSNGQRAFYWMVVPRSNQLISQARHCQQHLDRLGMDSVPDDGLHITLVRIGSLDQVSTAAIDRLAGYVEQLPLQAFRLTAHPLAGSRSALRFSVTPWTPLVELHAALSEAGRNANVPGGKPTTRLRPHLGVAYNNHARSTQPVIDAVAELRGLAPVSFDVTRVELVELRRETAAYRWAVLRSVPLQNADRLA</sequence>
<dbReference type="GO" id="GO:0016874">
    <property type="term" value="F:ligase activity"/>
    <property type="evidence" value="ECO:0007669"/>
    <property type="project" value="UniProtKB-KW"/>
</dbReference>
<comment type="caution">
    <text evidence="1">The sequence shown here is derived from an EMBL/GenBank/DDBJ whole genome shotgun (WGS) entry which is preliminary data.</text>
</comment>
<reference evidence="1 2" key="1">
    <citation type="submission" date="2023-07" db="EMBL/GenBank/DDBJ databases">
        <title>Comparative genomics of wheat-associated soil bacteria to identify genetic determinants of phenazine resistance.</title>
        <authorList>
            <person name="Mouncey N."/>
        </authorList>
    </citation>
    <scope>NUCLEOTIDE SEQUENCE [LARGE SCALE GENOMIC DNA]</scope>
    <source>
        <strain evidence="1 2">V2I4</strain>
    </source>
</reference>
<proteinExistence type="predicted"/>
<dbReference type="Pfam" id="PF13563">
    <property type="entry name" value="2_5_RNA_ligase2"/>
    <property type="match status" value="1"/>
</dbReference>
<dbReference type="Proteomes" id="UP001230328">
    <property type="component" value="Unassembled WGS sequence"/>
</dbReference>
<name>A0ABU0T6R3_9ACTN</name>
<gene>
    <name evidence="1" type="ORF">QF035_009077</name>
</gene>
<keyword evidence="1" id="KW-0436">Ligase</keyword>
<dbReference type="SUPFAM" id="SSF55144">
    <property type="entry name" value="LigT-like"/>
    <property type="match status" value="1"/>
</dbReference>
<dbReference type="Gene3D" id="3.90.1140.10">
    <property type="entry name" value="Cyclic phosphodiesterase"/>
    <property type="match status" value="1"/>
</dbReference>